<dbReference type="RefSeq" id="WP_198321502.1">
    <property type="nucleotide sequence ID" value="NZ_CP104311.1"/>
</dbReference>
<keyword evidence="2" id="KW-1185">Reference proteome</keyword>
<organism evidence="1 2">
    <name type="scientific">Methylococcus capsulatus</name>
    <dbReference type="NCBI Taxonomy" id="414"/>
    <lineage>
        <taxon>Bacteria</taxon>
        <taxon>Pseudomonadati</taxon>
        <taxon>Pseudomonadota</taxon>
        <taxon>Gammaproteobacteria</taxon>
        <taxon>Methylococcales</taxon>
        <taxon>Methylococcaceae</taxon>
        <taxon>Methylococcus</taxon>
    </lineage>
</organism>
<dbReference type="Proteomes" id="UP001359308">
    <property type="component" value="Chromosome"/>
</dbReference>
<gene>
    <name evidence="1" type="primary">csx2</name>
    <name evidence="1" type="ORF">N4J17_12380</name>
</gene>
<evidence type="ECO:0000313" key="2">
    <source>
        <dbReference type="Proteomes" id="UP001359308"/>
    </source>
</evidence>
<dbReference type="InterPro" id="IPR013383">
    <property type="entry name" value="CRISPR-assoc_prot_DxTHG_CS"/>
</dbReference>
<dbReference type="NCBIfam" id="TIGR02549">
    <property type="entry name" value="CRISPR_DxTHG"/>
    <property type="match status" value="1"/>
</dbReference>
<accession>A0ABZ2F245</accession>
<dbReference type="EMBL" id="CP104311">
    <property type="protein sequence ID" value="WWF01257.1"/>
    <property type="molecule type" value="Genomic_DNA"/>
</dbReference>
<proteinExistence type="predicted"/>
<protein>
    <submittedName>
        <fullName evidence="1">TIGR02221 family CRISPR-associated protein</fullName>
    </submittedName>
</protein>
<dbReference type="InterPro" id="IPR011742">
    <property type="entry name" value="CRISPR-assoc_prot_TM1812"/>
</dbReference>
<name>A0ABZ2F245_METCP</name>
<reference evidence="1 2" key="1">
    <citation type="submission" date="2022-09" db="EMBL/GenBank/DDBJ databases">
        <authorList>
            <person name="Giprobiosintez L."/>
        </authorList>
    </citation>
    <scope>NUCLEOTIDE SEQUENCE [LARGE SCALE GENOMIC DNA]</scope>
    <source>
        <strain evidence="2">VKPM-B-12549 (GBS-15)</strain>
    </source>
</reference>
<sequence>MKTLISFLGKGQLDPATGYKPATYRFEDGSQRTSPYFGLALTEYLRPDRLVILGTSGSMWDVFIEHQAQTGEHEETRLQLFDAVPANRVDDALLEKLAPLLEDRLGVPVYPVIVPYAVSQEEQVAVLGRLADTVNEGGEVFLDITHTFRTLPMLALVAAQYLERVKKTQIADIYYGALGMESENATPVVRLGGLLRLMNWVQALAAYDKDGDYGVFASLLEQEGFDTRNAEQLRLAAFRERTGNPVQAQQSLNTVYSAIEQLNTPIGRLFRPELLRRLAWCREPRRADWELALADTALERSDFLRSAIFLQESFITRKVYARKENINDYQARENVRNDHREQADFKLLTRLRNAMAHGLRANDNDVRQAMTDANKLRTKLRRIRKALFG</sequence>
<evidence type="ECO:0000313" key="1">
    <source>
        <dbReference type="EMBL" id="WWF01257.1"/>
    </source>
</evidence>
<dbReference type="SUPFAM" id="SSF160980">
    <property type="entry name" value="SSO1389-like"/>
    <property type="match status" value="1"/>
</dbReference>
<dbReference type="NCBIfam" id="TIGR02221">
    <property type="entry name" value="cas_TM1812"/>
    <property type="match status" value="1"/>
</dbReference>